<protein>
    <recommendedName>
        <fullName evidence="19">Phosphatidylcholine 1-acylhydrolase</fullName>
        <ecNumber evidence="7">3.1.1.32</ecNumber>
        <ecNumber evidence="8">3.1.1.4</ecNumber>
    </recommendedName>
</protein>
<comment type="catalytic activity">
    <reaction evidence="2">
        <text>a 1,2-diacyl-sn-glycero-3-phosphocholine + H2O = a 1-acyl-sn-glycero-3-phosphocholine + a fatty acid + H(+)</text>
        <dbReference type="Rhea" id="RHEA:15801"/>
        <dbReference type="ChEBI" id="CHEBI:15377"/>
        <dbReference type="ChEBI" id="CHEBI:15378"/>
        <dbReference type="ChEBI" id="CHEBI:28868"/>
        <dbReference type="ChEBI" id="CHEBI:57643"/>
        <dbReference type="ChEBI" id="CHEBI:58168"/>
        <dbReference type="EC" id="3.1.1.4"/>
    </reaction>
</comment>
<keyword evidence="10" id="KW-0812">Transmembrane</keyword>
<evidence type="ECO:0000256" key="4">
    <source>
        <dbReference type="ARBA" id="ARBA00004571"/>
    </source>
</evidence>
<reference evidence="20 21" key="1">
    <citation type="submission" date="2016-11" db="EMBL/GenBank/DDBJ databases">
        <authorList>
            <person name="Varghese N."/>
            <person name="Submissions S."/>
        </authorList>
    </citation>
    <scope>NUCLEOTIDE SEQUENCE [LARGE SCALE GENOMIC DNA]</scope>
    <source>
        <strain evidence="20 21">DSM 6368</strain>
    </source>
</reference>
<evidence type="ECO:0000256" key="17">
    <source>
        <dbReference type="ARBA" id="ARBA00023136"/>
    </source>
</evidence>
<evidence type="ECO:0000256" key="12">
    <source>
        <dbReference type="ARBA" id="ARBA00022729"/>
    </source>
</evidence>
<dbReference type="EC" id="3.1.1.4" evidence="8"/>
<evidence type="ECO:0000256" key="14">
    <source>
        <dbReference type="ARBA" id="ARBA00022837"/>
    </source>
</evidence>
<evidence type="ECO:0000313" key="20">
    <source>
        <dbReference type="EMBL" id="SHM81942.1"/>
    </source>
</evidence>
<evidence type="ECO:0000256" key="6">
    <source>
        <dbReference type="ARBA" id="ARBA00011702"/>
    </source>
</evidence>
<keyword evidence="9" id="KW-1134">Transmembrane beta strand</keyword>
<comment type="cofactor">
    <cofactor evidence="3">
        <name>Ca(2+)</name>
        <dbReference type="ChEBI" id="CHEBI:29108"/>
    </cofactor>
</comment>
<keyword evidence="17" id="KW-0472">Membrane</keyword>
<keyword evidence="16" id="KW-0443">Lipid metabolism</keyword>
<dbReference type="Pfam" id="PF02253">
    <property type="entry name" value="PLA1"/>
    <property type="match status" value="1"/>
</dbReference>
<dbReference type="Proteomes" id="UP000184216">
    <property type="component" value="Unassembled WGS sequence"/>
</dbReference>
<evidence type="ECO:0000256" key="1">
    <source>
        <dbReference type="ARBA" id="ARBA00000111"/>
    </source>
</evidence>
<dbReference type="PANTHER" id="PTHR40457">
    <property type="entry name" value="PHOSPHOLIPASE A1"/>
    <property type="match status" value="1"/>
</dbReference>
<comment type="subunit">
    <text evidence="6">Homodimer; dimerization is reversible, and the dimeric form is the active one.</text>
</comment>
<dbReference type="RefSeq" id="WP_084540270.1">
    <property type="nucleotide sequence ID" value="NZ_FRBX01000004.1"/>
</dbReference>
<name>A0ABY1J633_9FLAO</name>
<dbReference type="SUPFAM" id="SSF56931">
    <property type="entry name" value="Outer membrane phospholipase A (OMPLA)"/>
    <property type="match status" value="1"/>
</dbReference>
<dbReference type="Gene3D" id="2.40.230.10">
    <property type="entry name" value="Phospholipase A1"/>
    <property type="match status" value="1"/>
</dbReference>
<sequence length="299" mass="34579">MQKAPNRPIWAISRPVNLEFTDILLLQKSIMKFGFSILLLSVVFSSYAQFPVDKESVDQIITGLPAFSIFKDNYFVTGVNLSEEPTKNSMDAKFQISFKQRLSNEASVFGAYPYLTYTQKSFWKIYKASSPFEESNYNPGLMLLKPVYRDKKFIGALNMGIEHESNGRDSIYSRSFNAVSVGFIRLYSPKLMVGVKLWLPFLIDNNPSLPKYIGYAEGQLQWIIHEDRLFFDLTVRKGADWDFKGSINSAISYRLTKNANQLITLQYWQGYSESLIDFKKERGMLRVGFVLKPTFYRFY</sequence>
<dbReference type="EMBL" id="FRBX01000004">
    <property type="protein sequence ID" value="SHM81942.1"/>
    <property type="molecule type" value="Genomic_DNA"/>
</dbReference>
<evidence type="ECO:0000256" key="16">
    <source>
        <dbReference type="ARBA" id="ARBA00023098"/>
    </source>
</evidence>
<evidence type="ECO:0000256" key="9">
    <source>
        <dbReference type="ARBA" id="ARBA00022452"/>
    </source>
</evidence>
<comment type="similarity">
    <text evidence="5">Belongs to the phospholipase A1 family.</text>
</comment>
<dbReference type="PANTHER" id="PTHR40457:SF1">
    <property type="entry name" value="PHOSPHOLIPASE A1"/>
    <property type="match status" value="1"/>
</dbReference>
<dbReference type="InterPro" id="IPR036541">
    <property type="entry name" value="PLipase_A1_sf"/>
</dbReference>
<accession>A0ABY1J633</accession>
<evidence type="ECO:0000256" key="15">
    <source>
        <dbReference type="ARBA" id="ARBA00022963"/>
    </source>
</evidence>
<evidence type="ECO:0000256" key="18">
    <source>
        <dbReference type="ARBA" id="ARBA00023237"/>
    </source>
</evidence>
<comment type="caution">
    <text evidence="20">The sequence shown here is derived from an EMBL/GenBank/DDBJ whole genome shotgun (WGS) entry which is preliminary data.</text>
</comment>
<evidence type="ECO:0000256" key="13">
    <source>
        <dbReference type="ARBA" id="ARBA00022801"/>
    </source>
</evidence>
<evidence type="ECO:0000256" key="19">
    <source>
        <dbReference type="ARBA" id="ARBA00032375"/>
    </source>
</evidence>
<evidence type="ECO:0000256" key="3">
    <source>
        <dbReference type="ARBA" id="ARBA00001913"/>
    </source>
</evidence>
<keyword evidence="13" id="KW-0378">Hydrolase</keyword>
<evidence type="ECO:0000256" key="5">
    <source>
        <dbReference type="ARBA" id="ARBA00010525"/>
    </source>
</evidence>
<keyword evidence="14" id="KW-0106">Calcium</keyword>
<evidence type="ECO:0000313" key="21">
    <source>
        <dbReference type="Proteomes" id="UP000184216"/>
    </source>
</evidence>
<gene>
    <name evidence="20" type="ORF">SAMN05444387_3287</name>
</gene>
<evidence type="ECO:0000256" key="10">
    <source>
        <dbReference type="ARBA" id="ARBA00022692"/>
    </source>
</evidence>
<keyword evidence="11" id="KW-0479">Metal-binding</keyword>
<dbReference type="EC" id="3.1.1.32" evidence="7"/>
<comment type="catalytic activity">
    <reaction evidence="1">
        <text>a 1,2-diacyl-sn-glycero-3-phosphocholine + H2O = a 2-acyl-sn-glycero-3-phosphocholine + a fatty acid + H(+)</text>
        <dbReference type="Rhea" id="RHEA:18689"/>
        <dbReference type="ChEBI" id="CHEBI:15377"/>
        <dbReference type="ChEBI" id="CHEBI:15378"/>
        <dbReference type="ChEBI" id="CHEBI:28868"/>
        <dbReference type="ChEBI" id="CHEBI:57643"/>
        <dbReference type="ChEBI" id="CHEBI:57875"/>
        <dbReference type="EC" id="3.1.1.32"/>
    </reaction>
</comment>
<keyword evidence="15" id="KW-0442">Lipid degradation</keyword>
<keyword evidence="18" id="KW-0998">Cell outer membrane</keyword>
<comment type="subcellular location">
    <subcellularLocation>
        <location evidence="4">Cell outer membrane</location>
        <topology evidence="4">Multi-pass membrane protein</topology>
    </subcellularLocation>
</comment>
<dbReference type="PRINTS" id="PR01486">
    <property type="entry name" value="PHPHLIPASEA1"/>
</dbReference>
<dbReference type="InterPro" id="IPR003187">
    <property type="entry name" value="PLipase_A1"/>
</dbReference>
<evidence type="ECO:0000256" key="8">
    <source>
        <dbReference type="ARBA" id="ARBA00013278"/>
    </source>
</evidence>
<evidence type="ECO:0000256" key="7">
    <source>
        <dbReference type="ARBA" id="ARBA00013179"/>
    </source>
</evidence>
<organism evidence="20 21">
    <name type="scientific">Flavobacterium pectinovorum</name>
    <dbReference type="NCBI Taxonomy" id="29533"/>
    <lineage>
        <taxon>Bacteria</taxon>
        <taxon>Pseudomonadati</taxon>
        <taxon>Bacteroidota</taxon>
        <taxon>Flavobacteriia</taxon>
        <taxon>Flavobacteriales</taxon>
        <taxon>Flavobacteriaceae</taxon>
        <taxon>Flavobacterium</taxon>
    </lineage>
</organism>
<proteinExistence type="inferred from homology"/>
<keyword evidence="21" id="KW-1185">Reference proteome</keyword>
<evidence type="ECO:0000256" key="2">
    <source>
        <dbReference type="ARBA" id="ARBA00001604"/>
    </source>
</evidence>
<evidence type="ECO:0000256" key="11">
    <source>
        <dbReference type="ARBA" id="ARBA00022723"/>
    </source>
</evidence>
<keyword evidence="12" id="KW-0732">Signal</keyword>